<sequence>MQFSGNANELIAGYAADGYANLFNNFHFNTLTSVDTELTLSGVTAMKNHTLMHHTLGTETLS</sequence>
<reference evidence="1 2" key="1">
    <citation type="journal article" date="2018" name="BMC Genomics">
        <title>Genomic evidence for intraspecific hybridization in a clonal and extremely halotolerant yeast.</title>
        <authorList>
            <person name="Gostincar C."/>
            <person name="Stajich J.E."/>
            <person name="Zupancic J."/>
            <person name="Zalar P."/>
            <person name="Gunde-Cimerman N."/>
        </authorList>
    </citation>
    <scope>NUCLEOTIDE SEQUENCE [LARGE SCALE GENOMIC DNA]</scope>
    <source>
        <strain evidence="1 2">EXF-6654</strain>
    </source>
</reference>
<dbReference type="EMBL" id="QWIK01000771">
    <property type="protein sequence ID" value="RMY01266.1"/>
    <property type="molecule type" value="Genomic_DNA"/>
</dbReference>
<name>A0A3M6YE01_HORWE</name>
<proteinExistence type="predicted"/>
<evidence type="ECO:0000313" key="1">
    <source>
        <dbReference type="EMBL" id="RMY01266.1"/>
    </source>
</evidence>
<dbReference type="AlphaFoldDB" id="A0A3M6YE01"/>
<evidence type="ECO:0000313" key="2">
    <source>
        <dbReference type="Proteomes" id="UP000282582"/>
    </source>
</evidence>
<accession>A0A3M6YE01</accession>
<gene>
    <name evidence="1" type="ORF">D0868_08580</name>
</gene>
<dbReference type="Proteomes" id="UP000282582">
    <property type="component" value="Unassembled WGS sequence"/>
</dbReference>
<protein>
    <submittedName>
        <fullName evidence="1">Uncharacterized protein</fullName>
    </submittedName>
</protein>
<organism evidence="1 2">
    <name type="scientific">Hortaea werneckii</name>
    <name type="common">Black yeast</name>
    <name type="synonym">Cladosporium werneckii</name>
    <dbReference type="NCBI Taxonomy" id="91943"/>
    <lineage>
        <taxon>Eukaryota</taxon>
        <taxon>Fungi</taxon>
        <taxon>Dikarya</taxon>
        <taxon>Ascomycota</taxon>
        <taxon>Pezizomycotina</taxon>
        <taxon>Dothideomycetes</taxon>
        <taxon>Dothideomycetidae</taxon>
        <taxon>Mycosphaerellales</taxon>
        <taxon>Teratosphaeriaceae</taxon>
        <taxon>Hortaea</taxon>
    </lineage>
</organism>
<comment type="caution">
    <text evidence="1">The sequence shown here is derived from an EMBL/GenBank/DDBJ whole genome shotgun (WGS) entry which is preliminary data.</text>
</comment>